<dbReference type="EMBL" id="GEEE01003685">
    <property type="protein sequence ID" value="JAP59540.1"/>
    <property type="molecule type" value="Transcribed_RNA"/>
</dbReference>
<keyword evidence="4" id="KW-0808">Transferase</keyword>
<feature type="domain" description="Phosphoribosyltransferase" evidence="7">
    <location>
        <begin position="57"/>
        <end position="169"/>
    </location>
</feature>
<keyword evidence="5" id="KW-0665">Pyrimidine biosynthesis</keyword>
<sequence length="487" mass="53993">MMAAPVPSCPTLDEATRRDLIYRLFRLGALNFEGVQLKSGEISPVYFDIRLTMSDPALLEDLATHLWNMVSKLGGPHFDLVSGVPAAAIPLATCIALKTKIPMILCRKAAKDYGTKKVIEGIWKKGQHCLVVEDVVTYGDSVAETTDLLRANGLIVNHAVVVVERQQGATQNLAANRNVKLHALLTFNDLLMTLLNDGCISEERVQAAKSYNAKWQFNSLRPAASLSDVHFSPDIGQLLFQYMKTKCSRLCLTFDSPAYAEEIISLAERLAPKLCALMLHPELVPDFSPDFTDRLRLLANRKGFLLIADRKLADVGKITRHQLIGGQFRLADWCDLLTVHALTGTDQLAALRKLKQSAQQSTSLSALIVGEIDTEGSLIDLEYKSHCVKLAIKYSDVVLGFLSTKPLSDVPQSLLSKTDLPRLFYFVPDTHLNTHEQNVNDLLNLRDILHDFHQNSNGVLLCLPSSRFEGCSDGLFDEAYSFAEEEN</sequence>
<dbReference type="GO" id="GO:0044205">
    <property type="term" value="P:'de novo' UMP biosynthetic process"/>
    <property type="evidence" value="ECO:0007669"/>
    <property type="project" value="UniProtKB-UniPathway"/>
</dbReference>
<accession>A0A0V0J335</accession>
<dbReference type="Gene3D" id="3.20.20.70">
    <property type="entry name" value="Aldolase class I"/>
    <property type="match status" value="1"/>
</dbReference>
<dbReference type="InterPro" id="IPR013785">
    <property type="entry name" value="Aldolase_TIM"/>
</dbReference>
<dbReference type="AlphaFoldDB" id="A0A0V0J335"/>
<reference evidence="10" key="1">
    <citation type="submission" date="2016-01" db="EMBL/GenBank/DDBJ databases">
        <title>Reference transcriptome for the parasite Schistocephalus solidus: insights into the molecular evolution of parasitism.</title>
        <authorList>
            <person name="Hebert F.O."/>
            <person name="Grambauer S."/>
            <person name="Barber I."/>
            <person name="Landry C.R."/>
            <person name="Aubin-Horth N."/>
        </authorList>
    </citation>
    <scope>NUCLEOTIDE SEQUENCE</scope>
</reference>
<evidence type="ECO:0000256" key="3">
    <source>
        <dbReference type="ARBA" id="ARBA00022676"/>
    </source>
</evidence>
<dbReference type="SUPFAM" id="SSF51366">
    <property type="entry name" value="Ribulose-phoshate binding barrel"/>
    <property type="match status" value="1"/>
</dbReference>
<evidence type="ECO:0000256" key="5">
    <source>
        <dbReference type="ARBA" id="ARBA00022975"/>
    </source>
</evidence>
<keyword evidence="6" id="KW-0456">Lyase</keyword>
<dbReference type="InterPro" id="IPR029057">
    <property type="entry name" value="PRTase-like"/>
</dbReference>
<dbReference type="InterPro" id="IPR001754">
    <property type="entry name" value="OMPdeCOase_dom"/>
</dbReference>
<evidence type="ECO:0000259" key="7">
    <source>
        <dbReference type="Pfam" id="PF00156"/>
    </source>
</evidence>
<dbReference type="NCBIfam" id="TIGR00336">
    <property type="entry name" value="pyrE"/>
    <property type="match status" value="1"/>
</dbReference>
<evidence type="ECO:0000256" key="1">
    <source>
        <dbReference type="ARBA" id="ARBA00004889"/>
    </source>
</evidence>
<dbReference type="GO" id="GO:0004590">
    <property type="term" value="F:orotidine-5'-phosphate decarboxylase activity"/>
    <property type="evidence" value="ECO:0007669"/>
    <property type="project" value="InterPro"/>
</dbReference>
<dbReference type="EMBL" id="GEEE01019738">
    <property type="protein sequence ID" value="JAP43487.1"/>
    <property type="molecule type" value="Transcribed_RNA"/>
</dbReference>
<feature type="domain" description="Orotidine 5'-phosphate decarboxylase" evidence="8">
    <location>
        <begin position="248"/>
        <end position="408"/>
    </location>
</feature>
<dbReference type="Pfam" id="PF00215">
    <property type="entry name" value="OMPdecase"/>
    <property type="match status" value="1"/>
</dbReference>
<evidence type="ECO:0000256" key="4">
    <source>
        <dbReference type="ARBA" id="ARBA00022679"/>
    </source>
</evidence>
<dbReference type="PANTHER" id="PTHR19278:SF9">
    <property type="entry name" value="URIDINE 5'-MONOPHOSPHATE SYNTHASE"/>
    <property type="match status" value="1"/>
</dbReference>
<evidence type="ECO:0000256" key="2">
    <source>
        <dbReference type="ARBA" id="ARBA00011971"/>
    </source>
</evidence>
<evidence type="ECO:0000259" key="8">
    <source>
        <dbReference type="Pfam" id="PF00215"/>
    </source>
</evidence>
<dbReference type="InterPro" id="IPR023031">
    <property type="entry name" value="OPRT"/>
</dbReference>
<dbReference type="Pfam" id="PF00156">
    <property type="entry name" value="Pribosyltran"/>
    <property type="match status" value="1"/>
</dbReference>
<keyword evidence="3" id="KW-0328">Glycosyltransferase</keyword>
<evidence type="ECO:0000256" key="6">
    <source>
        <dbReference type="ARBA" id="ARBA00023239"/>
    </source>
</evidence>
<comment type="pathway">
    <text evidence="1">Pyrimidine metabolism; UMP biosynthesis via de novo pathway; UMP from orotate: step 1/2.</text>
</comment>
<gene>
    <name evidence="9" type="primary">UMPS</name>
    <name evidence="10" type="ORF">TR93148</name>
</gene>
<dbReference type="UniPathway" id="UPA00070">
    <property type="reaction ID" value="UER00119"/>
</dbReference>
<dbReference type="InterPro" id="IPR000836">
    <property type="entry name" value="PRTase_dom"/>
</dbReference>
<dbReference type="HAMAP" id="MF_01208">
    <property type="entry name" value="PyrE"/>
    <property type="match status" value="1"/>
</dbReference>
<dbReference type="GO" id="GO:0006207">
    <property type="term" value="P:'de novo' pyrimidine nucleobase biosynthetic process"/>
    <property type="evidence" value="ECO:0007669"/>
    <property type="project" value="InterPro"/>
</dbReference>
<proteinExistence type="inferred from homology"/>
<protein>
    <recommendedName>
        <fullName evidence="2">orotate phosphoribosyltransferase</fullName>
        <ecNumber evidence="2">2.4.2.10</ecNumber>
    </recommendedName>
</protein>
<dbReference type="InterPro" id="IPR011060">
    <property type="entry name" value="RibuloseP-bd_barrel"/>
</dbReference>
<organism evidence="10">
    <name type="scientific">Schistocephalus solidus</name>
    <name type="common">Tapeworm</name>
    <dbReference type="NCBI Taxonomy" id="70667"/>
    <lineage>
        <taxon>Eukaryota</taxon>
        <taxon>Metazoa</taxon>
        <taxon>Spiralia</taxon>
        <taxon>Lophotrochozoa</taxon>
        <taxon>Platyhelminthes</taxon>
        <taxon>Cestoda</taxon>
        <taxon>Eucestoda</taxon>
        <taxon>Diphyllobothriidea</taxon>
        <taxon>Diphyllobothriidae</taxon>
        <taxon>Schistocephalus</taxon>
    </lineage>
</organism>
<dbReference type="SUPFAM" id="SSF53271">
    <property type="entry name" value="PRTase-like"/>
    <property type="match status" value="1"/>
</dbReference>
<dbReference type="Gene3D" id="3.40.50.2020">
    <property type="match status" value="1"/>
</dbReference>
<dbReference type="GO" id="GO:0004588">
    <property type="term" value="F:orotate phosphoribosyltransferase activity"/>
    <property type="evidence" value="ECO:0007669"/>
    <property type="project" value="UniProtKB-EC"/>
</dbReference>
<dbReference type="PANTHER" id="PTHR19278">
    <property type="entry name" value="OROTATE PHOSPHORIBOSYLTRANSFERASE"/>
    <property type="match status" value="1"/>
</dbReference>
<dbReference type="EC" id="2.4.2.10" evidence="2"/>
<dbReference type="CDD" id="cd06223">
    <property type="entry name" value="PRTases_typeI"/>
    <property type="match status" value="1"/>
</dbReference>
<dbReference type="InterPro" id="IPR004467">
    <property type="entry name" value="Or_phspho_trans_dom"/>
</dbReference>
<evidence type="ECO:0000313" key="10">
    <source>
        <dbReference type="EMBL" id="JAP59540.1"/>
    </source>
</evidence>
<name>A0A0V0J335_SCHSO</name>
<evidence type="ECO:0000313" key="9">
    <source>
        <dbReference type="EMBL" id="JAP43487.1"/>
    </source>
</evidence>